<dbReference type="PANTHER" id="PTHR30085">
    <property type="entry name" value="AMINO ACID ABC TRANSPORTER PERMEASE"/>
    <property type="match status" value="1"/>
</dbReference>
<feature type="chain" id="PRO_5046485367" evidence="4">
    <location>
        <begin position="35"/>
        <end position="333"/>
    </location>
</feature>
<dbReference type="InterPro" id="IPR006311">
    <property type="entry name" value="TAT_signal"/>
</dbReference>
<comment type="similarity">
    <text evidence="1">Belongs to the bacterial solute-binding protein 3 family.</text>
</comment>
<evidence type="ECO:0000256" key="1">
    <source>
        <dbReference type="ARBA" id="ARBA00010333"/>
    </source>
</evidence>
<organism evidence="6 7">
    <name type="scientific">Actinomyces denticolens</name>
    <dbReference type="NCBI Taxonomy" id="52767"/>
    <lineage>
        <taxon>Bacteria</taxon>
        <taxon>Bacillati</taxon>
        <taxon>Actinomycetota</taxon>
        <taxon>Actinomycetes</taxon>
        <taxon>Actinomycetales</taxon>
        <taxon>Actinomycetaceae</taxon>
        <taxon>Actinomyces</taxon>
    </lineage>
</organism>
<dbReference type="InterPro" id="IPR051455">
    <property type="entry name" value="Bact_solute-bind_prot3"/>
</dbReference>
<proteinExistence type="inferred from homology"/>
<evidence type="ECO:0000256" key="2">
    <source>
        <dbReference type="ARBA" id="ARBA00022448"/>
    </source>
</evidence>
<dbReference type="RefSeq" id="WP_073452081.1">
    <property type="nucleotide sequence ID" value="NZ_FQYL01000004.1"/>
</dbReference>
<dbReference type="InterPro" id="IPR001638">
    <property type="entry name" value="Solute-binding_3/MltF_N"/>
</dbReference>
<accession>A0ABY1I6G6</accession>
<dbReference type="EMBL" id="FQYL01000004">
    <property type="protein sequence ID" value="SHI69389.1"/>
    <property type="molecule type" value="Genomic_DNA"/>
</dbReference>
<sequence length="333" mass="33830">MALSTTPRSIIRPALSRRGMLTCAGGLGIALALAACSDTGADGKAVASSTAGGDYDTAINSGPVAADDAVAASTWASAIKQAGILRLGGSKTAQVFSIEDPTTHRITGFDAAIGQALARYIIGGDDAASLVEVTQATSDTRETLLTNGTVDVVIATYTITEERAQKISFAGPYYSSGQTVAVHKDTMDIASVTDLAGRTVAVQSGSSSQTALAEACPGATPTPFEDNSACLSALQTRQVDAYVVDESLLLAAVENNTDIKIVGQPFTEDPYGLGLPKDSDAQAFVNGFLAAIEADGTWTRIWQSTIGAIIGGDVPQPPVIGSVAGAQTAAPAS</sequence>
<evidence type="ECO:0000256" key="3">
    <source>
        <dbReference type="ARBA" id="ARBA00022729"/>
    </source>
</evidence>
<evidence type="ECO:0000256" key="4">
    <source>
        <dbReference type="SAM" id="SignalP"/>
    </source>
</evidence>
<evidence type="ECO:0000313" key="7">
    <source>
        <dbReference type="Proteomes" id="UP000184390"/>
    </source>
</evidence>
<reference evidence="6 7" key="1">
    <citation type="submission" date="2016-11" db="EMBL/GenBank/DDBJ databases">
        <authorList>
            <person name="Varghese N."/>
            <person name="Submissions S."/>
        </authorList>
    </citation>
    <scope>NUCLEOTIDE SEQUENCE [LARGE SCALE GENOMIC DNA]</scope>
    <source>
        <strain evidence="6 7">PA</strain>
    </source>
</reference>
<dbReference type="Gene3D" id="3.40.190.10">
    <property type="entry name" value="Periplasmic binding protein-like II"/>
    <property type="match status" value="2"/>
</dbReference>
<dbReference type="SMART" id="SM00062">
    <property type="entry name" value="PBPb"/>
    <property type="match status" value="1"/>
</dbReference>
<dbReference type="PROSITE" id="PS51318">
    <property type="entry name" value="TAT"/>
    <property type="match status" value="1"/>
</dbReference>
<feature type="signal peptide" evidence="4">
    <location>
        <begin position="1"/>
        <end position="34"/>
    </location>
</feature>
<keyword evidence="2" id="KW-0813">Transport</keyword>
<gene>
    <name evidence="6" type="ORF">SAMN05216246_10419</name>
</gene>
<keyword evidence="3 4" id="KW-0732">Signal</keyword>
<protein>
    <submittedName>
        <fullName evidence="6">Glutamate transport system substrate-binding protein</fullName>
    </submittedName>
</protein>
<comment type="caution">
    <text evidence="6">The sequence shown here is derived from an EMBL/GenBank/DDBJ whole genome shotgun (WGS) entry which is preliminary data.</text>
</comment>
<dbReference type="Pfam" id="PF00497">
    <property type="entry name" value="SBP_bac_3"/>
    <property type="match status" value="1"/>
</dbReference>
<keyword evidence="7" id="KW-1185">Reference proteome</keyword>
<evidence type="ECO:0000313" key="6">
    <source>
        <dbReference type="EMBL" id="SHI69389.1"/>
    </source>
</evidence>
<name>A0ABY1I6G6_9ACTO</name>
<dbReference type="Proteomes" id="UP000184390">
    <property type="component" value="Unassembled WGS sequence"/>
</dbReference>
<dbReference type="SUPFAM" id="SSF53850">
    <property type="entry name" value="Periplasmic binding protein-like II"/>
    <property type="match status" value="1"/>
</dbReference>
<dbReference type="CDD" id="cd13690">
    <property type="entry name" value="PBP2_GluB"/>
    <property type="match status" value="1"/>
</dbReference>
<dbReference type="PANTHER" id="PTHR30085:SF6">
    <property type="entry name" value="ABC TRANSPORTER GLUTAMINE-BINDING PROTEIN GLNH"/>
    <property type="match status" value="1"/>
</dbReference>
<feature type="domain" description="Solute-binding protein family 3/N-terminal" evidence="5">
    <location>
        <begin position="84"/>
        <end position="309"/>
    </location>
</feature>
<evidence type="ECO:0000259" key="5">
    <source>
        <dbReference type="SMART" id="SM00062"/>
    </source>
</evidence>